<keyword evidence="2 4" id="KW-0808">Transferase</keyword>
<gene>
    <name evidence="4" type="ORF">SAMN06264365_107277</name>
</gene>
<dbReference type="CDD" id="cd02440">
    <property type="entry name" value="AdoMet_MTases"/>
    <property type="match status" value="1"/>
</dbReference>
<evidence type="ECO:0000256" key="2">
    <source>
        <dbReference type="ARBA" id="ARBA00022679"/>
    </source>
</evidence>
<name>A0A239AFV6_9ACTN</name>
<evidence type="ECO:0000313" key="5">
    <source>
        <dbReference type="Proteomes" id="UP000198415"/>
    </source>
</evidence>
<dbReference type="Proteomes" id="UP000198415">
    <property type="component" value="Unassembled WGS sequence"/>
</dbReference>
<dbReference type="Gene3D" id="3.40.50.150">
    <property type="entry name" value="Vaccinia Virus protein VP39"/>
    <property type="match status" value="1"/>
</dbReference>
<protein>
    <submittedName>
        <fullName evidence="4">Methyltransferase domain-containing protein</fullName>
    </submittedName>
</protein>
<dbReference type="PANTHER" id="PTHR44942:SF4">
    <property type="entry name" value="METHYLTRANSFERASE TYPE 11 DOMAIN-CONTAINING PROTEIN"/>
    <property type="match status" value="1"/>
</dbReference>
<evidence type="ECO:0000313" key="4">
    <source>
        <dbReference type="EMBL" id="SNR93888.1"/>
    </source>
</evidence>
<dbReference type="GO" id="GO:0008168">
    <property type="term" value="F:methyltransferase activity"/>
    <property type="evidence" value="ECO:0007669"/>
    <property type="project" value="UniProtKB-KW"/>
</dbReference>
<feature type="domain" description="Methyltransferase" evidence="3">
    <location>
        <begin position="48"/>
        <end position="133"/>
    </location>
</feature>
<organism evidence="4 5">
    <name type="scientific">Actinoplanes regularis</name>
    <dbReference type="NCBI Taxonomy" id="52697"/>
    <lineage>
        <taxon>Bacteria</taxon>
        <taxon>Bacillati</taxon>
        <taxon>Actinomycetota</taxon>
        <taxon>Actinomycetes</taxon>
        <taxon>Micromonosporales</taxon>
        <taxon>Micromonosporaceae</taxon>
        <taxon>Actinoplanes</taxon>
    </lineage>
</organism>
<evidence type="ECO:0000256" key="1">
    <source>
        <dbReference type="ARBA" id="ARBA00022603"/>
    </source>
</evidence>
<dbReference type="InterPro" id="IPR051052">
    <property type="entry name" value="Diverse_substrate_MTase"/>
</dbReference>
<reference evidence="4 5" key="1">
    <citation type="submission" date="2017-06" db="EMBL/GenBank/DDBJ databases">
        <authorList>
            <person name="Kim H.J."/>
            <person name="Triplett B.A."/>
        </authorList>
    </citation>
    <scope>NUCLEOTIDE SEQUENCE [LARGE SCALE GENOMIC DNA]</scope>
    <source>
        <strain evidence="4 5">DSM 43151</strain>
    </source>
</reference>
<keyword evidence="1 4" id="KW-0489">Methyltransferase</keyword>
<keyword evidence="5" id="KW-1185">Reference proteome</keyword>
<sequence>MPTPPEIHQLRQAAESFGVDAERYDRTRPPYPAALLDRIVEAAPGRQVLNAGCGTGIESRQLWERGCTVLGVEPDPRMAGFARRTGIEVEEARFEDWRPAGRTFDLVVAGTAWHWIDPVAGAAKAAEVLRPGGRLAPFWHTFKLPDEMAAGFGEVFRRLVPDSPFDPGRQPVGSAVEGYQPILTRAADGIRAAGGFTEPEQWQVDWEKRYSRDEWLDQLPTSGALTRLPADRLAAITEAVGATIDRMGGDFVMSYTSVTVTAARVRT</sequence>
<dbReference type="InterPro" id="IPR029063">
    <property type="entry name" value="SAM-dependent_MTases_sf"/>
</dbReference>
<dbReference type="SUPFAM" id="SSF53335">
    <property type="entry name" value="S-adenosyl-L-methionine-dependent methyltransferases"/>
    <property type="match status" value="1"/>
</dbReference>
<dbReference type="Pfam" id="PF13649">
    <property type="entry name" value="Methyltransf_25"/>
    <property type="match status" value="1"/>
</dbReference>
<dbReference type="PANTHER" id="PTHR44942">
    <property type="entry name" value="METHYLTRANSF_11 DOMAIN-CONTAINING PROTEIN"/>
    <property type="match status" value="1"/>
</dbReference>
<proteinExistence type="predicted"/>
<accession>A0A239AFV6</accession>
<evidence type="ECO:0000259" key="3">
    <source>
        <dbReference type="Pfam" id="PF13649"/>
    </source>
</evidence>
<dbReference type="EMBL" id="FZNR01000007">
    <property type="protein sequence ID" value="SNR93888.1"/>
    <property type="molecule type" value="Genomic_DNA"/>
</dbReference>
<dbReference type="RefSeq" id="WP_179277206.1">
    <property type="nucleotide sequence ID" value="NZ_BOMU01000043.1"/>
</dbReference>
<dbReference type="GO" id="GO:0032259">
    <property type="term" value="P:methylation"/>
    <property type="evidence" value="ECO:0007669"/>
    <property type="project" value="UniProtKB-KW"/>
</dbReference>
<dbReference type="InterPro" id="IPR041698">
    <property type="entry name" value="Methyltransf_25"/>
</dbReference>
<dbReference type="AlphaFoldDB" id="A0A239AFV6"/>